<evidence type="ECO:0000313" key="3">
    <source>
        <dbReference type="EMBL" id="MCR2747933.1"/>
    </source>
</evidence>
<evidence type="ECO:0000256" key="2">
    <source>
        <dbReference type="SAM" id="SignalP"/>
    </source>
</evidence>
<evidence type="ECO:0000256" key="1">
    <source>
        <dbReference type="SAM" id="MobiDB-lite"/>
    </source>
</evidence>
<dbReference type="RefSeq" id="WP_257513144.1">
    <property type="nucleotide sequence ID" value="NZ_JANKHG010000027.1"/>
</dbReference>
<protein>
    <submittedName>
        <fullName evidence="3">RcnB family protein</fullName>
    </submittedName>
</protein>
<dbReference type="Gene3D" id="3.10.450.160">
    <property type="entry name" value="inner membrane protein cigr"/>
    <property type="match status" value="1"/>
</dbReference>
<dbReference type="InterPro" id="IPR024572">
    <property type="entry name" value="RcnB"/>
</dbReference>
<dbReference type="EMBL" id="JANKHG010000027">
    <property type="protein sequence ID" value="MCR2747933.1"/>
    <property type="molecule type" value="Genomic_DNA"/>
</dbReference>
<dbReference type="Proteomes" id="UP001165267">
    <property type="component" value="Unassembled WGS sequence"/>
</dbReference>
<feature type="region of interest" description="Disordered" evidence="1">
    <location>
        <begin position="25"/>
        <end position="66"/>
    </location>
</feature>
<dbReference type="Pfam" id="PF11776">
    <property type="entry name" value="RcnB"/>
    <property type="match status" value="1"/>
</dbReference>
<feature type="compositionally biased region" description="Low complexity" evidence="1">
    <location>
        <begin position="32"/>
        <end position="41"/>
    </location>
</feature>
<comment type="caution">
    <text evidence="3">The sequence shown here is derived from an EMBL/GenBank/DDBJ whole genome shotgun (WGS) entry which is preliminary data.</text>
</comment>
<accession>A0ABT1XN04</accession>
<gene>
    <name evidence="3" type="ORF">NSP04_14880</name>
</gene>
<name>A0ABT1XN04_9BURK</name>
<feature type="signal peptide" evidence="2">
    <location>
        <begin position="1"/>
        <end position="26"/>
    </location>
</feature>
<reference evidence="3" key="1">
    <citation type="submission" date="2022-07" db="EMBL/GenBank/DDBJ databases">
        <authorList>
            <person name="Xamxidin M."/>
        </authorList>
    </citation>
    <scope>NUCLEOTIDE SEQUENCE</scope>
    <source>
        <strain evidence="3">YS8-69</strain>
    </source>
</reference>
<feature type="compositionally biased region" description="Basic and acidic residues" evidence="1">
    <location>
        <begin position="42"/>
        <end position="58"/>
    </location>
</feature>
<sequence>MTLRSISRPLAVAITALLIVSTSAYADKPEKGNGNSGNNGKNKSEQQEKRKDKSDKNEQVNFSFRSDDSRLIRDYYGTQAAKGKCPPGLAKKNNGCQPPGQAKKWQRGSPLPSDVRYYDIPNDLRLRLPSPPNNYGYVQTGTDVLLIDLGTRLVVDAIIDIL</sequence>
<keyword evidence="4" id="KW-1185">Reference proteome</keyword>
<evidence type="ECO:0000313" key="4">
    <source>
        <dbReference type="Proteomes" id="UP001165267"/>
    </source>
</evidence>
<keyword evidence="2" id="KW-0732">Signal</keyword>
<feature type="region of interest" description="Disordered" evidence="1">
    <location>
        <begin position="83"/>
        <end position="112"/>
    </location>
</feature>
<organism evidence="3 4">
    <name type="scientific">Limnobacter parvus</name>
    <dbReference type="NCBI Taxonomy" id="2939690"/>
    <lineage>
        <taxon>Bacteria</taxon>
        <taxon>Pseudomonadati</taxon>
        <taxon>Pseudomonadota</taxon>
        <taxon>Betaproteobacteria</taxon>
        <taxon>Burkholderiales</taxon>
        <taxon>Burkholderiaceae</taxon>
        <taxon>Limnobacter</taxon>
    </lineage>
</organism>
<proteinExistence type="predicted"/>
<feature type="chain" id="PRO_5045091862" evidence="2">
    <location>
        <begin position="27"/>
        <end position="162"/>
    </location>
</feature>